<dbReference type="PANTHER" id="PTHR33704:SF5">
    <property type="match status" value="1"/>
</dbReference>
<keyword evidence="3" id="KW-1185">Reference proteome</keyword>
<dbReference type="InterPro" id="IPR039313">
    <property type="entry name" value="HIT4"/>
</dbReference>
<dbReference type="Gramene" id="TraesCS1B02G223500.1">
    <property type="protein sequence ID" value="TraesCS1B02G223500.1"/>
    <property type="gene ID" value="TraesCS1B02G223500"/>
</dbReference>
<dbReference type="PANTHER" id="PTHR33704">
    <property type="entry name" value="PROTEIN HEAT INTOLERANT 4-RELATED"/>
    <property type="match status" value="1"/>
</dbReference>
<name>A0A3B5YXB8_WHEAT</name>
<keyword evidence="1" id="KW-0175">Coiled coil</keyword>
<accession>A0A3B5YXB8</accession>
<dbReference type="OrthoDB" id="20554at2759"/>
<protein>
    <submittedName>
        <fullName evidence="2">Uncharacterized protein</fullName>
    </submittedName>
</protein>
<dbReference type="EnsemblPlants" id="TraesCS1B02G223500.1">
    <property type="protein sequence ID" value="TraesCS1B02G223500.1"/>
    <property type="gene ID" value="TraesCS1B02G223500"/>
</dbReference>
<dbReference type="Gramene" id="TraesCS1B03G0645100.1">
    <property type="protein sequence ID" value="TraesCS1B03G0645100.1.CDS"/>
    <property type="gene ID" value="TraesCS1B03G0645100"/>
</dbReference>
<organism evidence="2">
    <name type="scientific">Triticum aestivum</name>
    <name type="common">Wheat</name>
    <dbReference type="NCBI Taxonomy" id="4565"/>
    <lineage>
        <taxon>Eukaryota</taxon>
        <taxon>Viridiplantae</taxon>
        <taxon>Streptophyta</taxon>
        <taxon>Embryophyta</taxon>
        <taxon>Tracheophyta</taxon>
        <taxon>Spermatophyta</taxon>
        <taxon>Magnoliopsida</taxon>
        <taxon>Liliopsida</taxon>
        <taxon>Poales</taxon>
        <taxon>Poaceae</taxon>
        <taxon>BOP clade</taxon>
        <taxon>Pooideae</taxon>
        <taxon>Triticodae</taxon>
        <taxon>Triticeae</taxon>
        <taxon>Triticinae</taxon>
        <taxon>Triticum</taxon>
    </lineage>
</organism>
<reference evidence="2" key="2">
    <citation type="submission" date="2018-10" db="UniProtKB">
        <authorList>
            <consortium name="EnsemblPlants"/>
        </authorList>
    </citation>
    <scope>IDENTIFICATION</scope>
</reference>
<dbReference type="SMR" id="A0A3B5YXB8"/>
<sequence>MEHFPPKRNLEDLWWSAFPVGTEWENIDMIKEFNWNFENLEKTLEEGGKLYGKTVYLFGSTEPQQLNVNGELKIVVVPVVLAVDCPFPPSDKIAINFVRTGKEEIVPMEEMKMSWVPYIPLQDRFGRIGSLKTKIFTLCCTQRRSVLNRMNTESANQFYYYTPYMPLNPPEDEDGMVVRVIYPLEPLVLAHKLVEDEGLPEDEREKIEEFLKEKVKQGKIELEQAEEARKKAIEDMDPKQREAFENMKLYKFYPVKTPDTPDVNNMKSRHINRYYGRAHYLM</sequence>
<feature type="coiled-coil region" evidence="1">
    <location>
        <begin position="208"/>
        <end position="242"/>
    </location>
</feature>
<proteinExistence type="predicted"/>
<evidence type="ECO:0000313" key="3">
    <source>
        <dbReference type="Proteomes" id="UP000019116"/>
    </source>
</evidence>
<evidence type="ECO:0000256" key="1">
    <source>
        <dbReference type="SAM" id="Coils"/>
    </source>
</evidence>
<dbReference type="GO" id="GO:1900034">
    <property type="term" value="P:regulation of cellular response to heat"/>
    <property type="evidence" value="ECO:0007669"/>
    <property type="project" value="InterPro"/>
</dbReference>
<dbReference type="Proteomes" id="UP000019116">
    <property type="component" value="Chromosome 1B"/>
</dbReference>
<reference evidence="2" key="1">
    <citation type="submission" date="2018-08" db="EMBL/GenBank/DDBJ databases">
        <authorList>
            <person name="Rossello M."/>
        </authorList>
    </citation>
    <scope>NUCLEOTIDE SEQUENCE [LARGE SCALE GENOMIC DNA]</scope>
    <source>
        <strain evidence="2">cv. Chinese Spring</strain>
    </source>
</reference>
<dbReference type="AlphaFoldDB" id="A0A3B5YXB8"/>
<evidence type="ECO:0000313" key="2">
    <source>
        <dbReference type="EnsemblPlants" id="TraesCS1B02G223500.1"/>
    </source>
</evidence>